<name>A0ABT2LQK1_9HYPH</name>
<protein>
    <submittedName>
        <fullName evidence="1">Phosphate ABC transporter substrate-binding protein</fullName>
    </submittedName>
</protein>
<comment type="caution">
    <text evidence="1">The sequence shown here is derived from an EMBL/GenBank/DDBJ whole genome shotgun (WGS) entry which is preliminary data.</text>
</comment>
<reference evidence="1 2" key="1">
    <citation type="submission" date="2022-09" db="EMBL/GenBank/DDBJ databases">
        <title>Chelativorans salina sp. nov., a novel slightly halophilic bacterium isolated from a saline lake sediment enrichment.</title>
        <authorList>
            <person name="Gao L."/>
            <person name="Fang B.-Z."/>
            <person name="Li W.-J."/>
        </authorList>
    </citation>
    <scope>NUCLEOTIDE SEQUENCE [LARGE SCALE GENOMIC DNA]</scope>
    <source>
        <strain evidence="1 2">EGI FJ00035</strain>
    </source>
</reference>
<organism evidence="1 2">
    <name type="scientific">Chelativorans salis</name>
    <dbReference type="NCBI Taxonomy" id="2978478"/>
    <lineage>
        <taxon>Bacteria</taxon>
        <taxon>Pseudomonadati</taxon>
        <taxon>Pseudomonadota</taxon>
        <taxon>Alphaproteobacteria</taxon>
        <taxon>Hyphomicrobiales</taxon>
        <taxon>Phyllobacteriaceae</taxon>
        <taxon>Chelativorans</taxon>
    </lineage>
</organism>
<sequence length="294" mass="32989">MTAPMRLHTLLADYPVTHALRTGEIGSDLIAFDFAPYEVSNQAFKPMVRELAFDAGELAIATFLQAKDWGRPLTLLPATISGRFQHHCIAYNIERGELRPQDLAGKRVGVRAYTQTTGMWVRGILQNQFGVDLSKVTWLTFEDAHVAEYENPPNVIIAPPEKKLKDMLLDGELDAAMLGSDMPDDPRLRTVIPDPEAAARAWYGKHRAVSVNHMFVVRSDLSRDHPGVIAELFRLLKESKARAGPKGEIDMRPYGLETLRPGLELAIEYCHQQGLVRRRMSVEELFDDTTIGLE</sequence>
<accession>A0ABT2LQK1</accession>
<proteinExistence type="predicted"/>
<dbReference type="EMBL" id="JAOCZP010000005">
    <property type="protein sequence ID" value="MCT7376772.1"/>
    <property type="molecule type" value="Genomic_DNA"/>
</dbReference>
<evidence type="ECO:0000313" key="1">
    <source>
        <dbReference type="EMBL" id="MCT7376772.1"/>
    </source>
</evidence>
<dbReference type="RefSeq" id="WP_260904951.1">
    <property type="nucleotide sequence ID" value="NZ_JAOCZP010000005.1"/>
</dbReference>
<dbReference type="Gene3D" id="3.40.190.10">
    <property type="entry name" value="Periplasmic binding protein-like II"/>
    <property type="match status" value="1"/>
</dbReference>
<dbReference type="SUPFAM" id="SSF53850">
    <property type="entry name" value="Periplasmic binding protein-like II"/>
    <property type="match status" value="1"/>
</dbReference>
<evidence type="ECO:0000313" key="2">
    <source>
        <dbReference type="Proteomes" id="UP001320831"/>
    </source>
</evidence>
<gene>
    <name evidence="1" type="ORF">N5A92_17200</name>
</gene>
<dbReference type="Proteomes" id="UP001320831">
    <property type="component" value="Unassembled WGS sequence"/>
</dbReference>
<keyword evidence="2" id="KW-1185">Reference proteome</keyword>